<feature type="chain" id="PRO_5016247258" evidence="1">
    <location>
        <begin position="26"/>
        <end position="261"/>
    </location>
</feature>
<dbReference type="KEGG" id="abas:ACPOL_6120"/>
<keyword evidence="3" id="KW-1185">Reference proteome</keyword>
<evidence type="ECO:0000313" key="2">
    <source>
        <dbReference type="EMBL" id="AXC15364.1"/>
    </source>
</evidence>
<proteinExistence type="predicted"/>
<dbReference type="RefSeq" id="WP_114209966.1">
    <property type="nucleotide sequence ID" value="NZ_CP030840.1"/>
</dbReference>
<accession>A0A2Z5G9I9</accession>
<dbReference type="EMBL" id="CP030840">
    <property type="protein sequence ID" value="AXC15364.1"/>
    <property type="molecule type" value="Genomic_DNA"/>
</dbReference>
<name>A0A2Z5G9I9_9BACT</name>
<reference evidence="2 3" key="1">
    <citation type="journal article" date="2018" name="Front. Microbiol.">
        <title>Hydrolytic Capabilities as a Key to Environmental Success: Chitinolytic and Cellulolytic Acidobacteria From Acidic Sub-arctic Soils and Boreal Peatlands.</title>
        <authorList>
            <person name="Belova S.E."/>
            <person name="Ravin N.V."/>
            <person name="Pankratov T.A."/>
            <person name="Rakitin A.L."/>
            <person name="Ivanova A.A."/>
            <person name="Beletsky A.V."/>
            <person name="Mardanov A.V."/>
            <person name="Sinninghe Damste J.S."/>
            <person name="Dedysh S.N."/>
        </authorList>
    </citation>
    <scope>NUCLEOTIDE SEQUENCE [LARGE SCALE GENOMIC DNA]</scope>
    <source>
        <strain evidence="2 3">SBC82</strain>
    </source>
</reference>
<evidence type="ECO:0000313" key="3">
    <source>
        <dbReference type="Proteomes" id="UP000253606"/>
    </source>
</evidence>
<protein>
    <submittedName>
        <fullName evidence="2">Uncharacterized protein</fullName>
    </submittedName>
</protein>
<sequence length="261" mass="28695">MALRVAAFTFFLSCVLTFPASPASAQTGTEIASTTTNEMDLPDAPQAATTPQVQASDQKVAEANTGQQTKRILFIVPNFRSVSVDAKLPPLTPGQKFKLAFQDSFDYSSFIYVGIVAGIAQAQKSYPEFHQGAAGYGRYYWHSFADSVNENAFAEFIVPVATREDPRYYTLGRGGFGKRLVYSFSRLGITRTDNANETVNLSEIVGAGAAAGLSNAWYPSHDRTWTKTGQKWVTQIGIDGISNIAKEFWPDINQKVFRNKF</sequence>
<feature type="signal peptide" evidence="1">
    <location>
        <begin position="1"/>
        <end position="25"/>
    </location>
</feature>
<keyword evidence="1" id="KW-0732">Signal</keyword>
<evidence type="ECO:0000256" key="1">
    <source>
        <dbReference type="SAM" id="SignalP"/>
    </source>
</evidence>
<dbReference type="Proteomes" id="UP000253606">
    <property type="component" value="Chromosome"/>
</dbReference>
<gene>
    <name evidence="2" type="ORF">ACPOL_6120</name>
</gene>
<organism evidence="2 3">
    <name type="scientific">Acidisarcina polymorpha</name>
    <dbReference type="NCBI Taxonomy" id="2211140"/>
    <lineage>
        <taxon>Bacteria</taxon>
        <taxon>Pseudomonadati</taxon>
        <taxon>Acidobacteriota</taxon>
        <taxon>Terriglobia</taxon>
        <taxon>Terriglobales</taxon>
        <taxon>Acidobacteriaceae</taxon>
        <taxon>Acidisarcina</taxon>
    </lineage>
</organism>
<dbReference type="AlphaFoldDB" id="A0A2Z5G9I9"/>
<dbReference type="OrthoDB" id="115473at2"/>